<comment type="cofactor">
    <cofactor evidence="10">
        <name>phosphate</name>
        <dbReference type="ChEBI" id="CHEBI:43474"/>
    </cofactor>
</comment>
<evidence type="ECO:0000256" key="2">
    <source>
        <dbReference type="ARBA" id="ARBA00006188"/>
    </source>
</evidence>
<evidence type="ECO:0000256" key="5">
    <source>
        <dbReference type="ARBA" id="ARBA00022801"/>
    </source>
</evidence>
<feature type="domain" description="GH15-like" evidence="13">
    <location>
        <begin position="218"/>
        <end position="580"/>
    </location>
</feature>
<evidence type="ECO:0000313" key="15">
    <source>
        <dbReference type="EMBL" id="CAA9484685.1"/>
    </source>
</evidence>
<comment type="similarity">
    <text evidence="2">Belongs to the glycosyl hydrolase 15 family.</text>
</comment>
<dbReference type="Pfam" id="PF19291">
    <property type="entry name" value="TREH_N"/>
    <property type="match status" value="1"/>
</dbReference>
<keyword evidence="7 15" id="KW-0326">Glycosidase</keyword>
<evidence type="ECO:0000256" key="11">
    <source>
        <dbReference type="ARBA" id="ARBA00060615"/>
    </source>
</evidence>
<dbReference type="GO" id="GO:0005993">
    <property type="term" value="P:trehalose catabolic process"/>
    <property type="evidence" value="ECO:0007669"/>
    <property type="project" value="UniProtKB-ARBA"/>
</dbReference>
<proteinExistence type="inferred from homology"/>
<dbReference type="PANTHER" id="PTHR31616:SF0">
    <property type="entry name" value="GLUCAN 1,4-ALPHA-GLUCOSIDASE"/>
    <property type="match status" value="1"/>
</dbReference>
<dbReference type="InterPro" id="IPR008928">
    <property type="entry name" value="6-hairpin_glycosidase_sf"/>
</dbReference>
<evidence type="ECO:0000256" key="1">
    <source>
        <dbReference type="ARBA" id="ARBA00001576"/>
    </source>
</evidence>
<name>A0A6J4RXY0_9ACTN</name>
<evidence type="ECO:0000256" key="3">
    <source>
        <dbReference type="ARBA" id="ARBA00012757"/>
    </source>
</evidence>
<keyword evidence="5 15" id="KW-0378">Hydrolase</keyword>
<dbReference type="EC" id="3.2.1.28" evidence="3"/>
<evidence type="ECO:0000256" key="7">
    <source>
        <dbReference type="ARBA" id="ARBA00023295"/>
    </source>
</evidence>
<dbReference type="AlphaFoldDB" id="A0A6J4RXY0"/>
<protein>
    <recommendedName>
        <fullName evidence="4">Trehalase</fullName>
        <ecNumber evidence="3">3.2.1.28</ecNumber>
    </recommendedName>
    <alternativeName>
        <fullName evidence="8">Alpha,alpha-trehalase</fullName>
    </alternativeName>
    <alternativeName>
        <fullName evidence="9">Alpha,alpha-trehalose glucohydrolase</fullName>
    </alternativeName>
</protein>
<evidence type="ECO:0000256" key="8">
    <source>
        <dbReference type="ARBA" id="ARBA00030473"/>
    </source>
</evidence>
<gene>
    <name evidence="15" type="ORF">AVDCRST_MAG65-1656</name>
</gene>
<evidence type="ECO:0000256" key="9">
    <source>
        <dbReference type="ARBA" id="ARBA00031637"/>
    </source>
</evidence>
<dbReference type="PANTHER" id="PTHR31616">
    <property type="entry name" value="TREHALASE"/>
    <property type="match status" value="1"/>
</dbReference>
<evidence type="ECO:0000256" key="12">
    <source>
        <dbReference type="SAM" id="MobiDB-lite"/>
    </source>
</evidence>
<comment type="pathway">
    <text evidence="11">Glycan degradation; trehalose degradation; D-glucose from alpha,alpha-trehalose: step 1/1.</text>
</comment>
<evidence type="ECO:0000256" key="4">
    <source>
        <dbReference type="ARBA" id="ARBA00019905"/>
    </source>
</evidence>
<dbReference type="SUPFAM" id="SSF48208">
    <property type="entry name" value="Six-hairpin glycosidases"/>
    <property type="match status" value="1"/>
</dbReference>
<feature type="compositionally biased region" description="Basic and acidic residues" evidence="12">
    <location>
        <begin position="591"/>
        <end position="608"/>
    </location>
</feature>
<dbReference type="InterPro" id="IPR011613">
    <property type="entry name" value="GH15-like"/>
</dbReference>
<reference evidence="15" key="1">
    <citation type="submission" date="2020-02" db="EMBL/GenBank/DDBJ databases">
        <authorList>
            <person name="Meier V. D."/>
        </authorList>
    </citation>
    <scope>NUCLEOTIDE SEQUENCE</scope>
    <source>
        <strain evidence="15">AVDCRST_MAG65</strain>
    </source>
</reference>
<accession>A0A6J4RXY0</accession>
<evidence type="ECO:0000259" key="13">
    <source>
        <dbReference type="Pfam" id="PF00723"/>
    </source>
</evidence>
<dbReference type="InterPro" id="IPR045582">
    <property type="entry name" value="Trehalase-like_N"/>
</dbReference>
<dbReference type="Gene3D" id="1.50.10.10">
    <property type="match status" value="1"/>
</dbReference>
<organism evidence="15">
    <name type="scientific">uncultured Solirubrobacteraceae bacterium</name>
    <dbReference type="NCBI Taxonomy" id="1162706"/>
    <lineage>
        <taxon>Bacteria</taxon>
        <taxon>Bacillati</taxon>
        <taxon>Actinomycetota</taxon>
        <taxon>Thermoleophilia</taxon>
        <taxon>Solirubrobacterales</taxon>
        <taxon>Solirubrobacteraceae</taxon>
        <taxon>environmental samples</taxon>
    </lineage>
</organism>
<dbReference type="EMBL" id="CADCVL010000281">
    <property type="protein sequence ID" value="CAA9484685.1"/>
    <property type="molecule type" value="Genomic_DNA"/>
</dbReference>
<feature type="region of interest" description="Disordered" evidence="12">
    <location>
        <begin position="585"/>
        <end position="608"/>
    </location>
</feature>
<evidence type="ECO:0000259" key="14">
    <source>
        <dbReference type="Pfam" id="PF19291"/>
    </source>
</evidence>
<evidence type="ECO:0000256" key="6">
    <source>
        <dbReference type="ARBA" id="ARBA00023277"/>
    </source>
</evidence>
<sequence length="608" mass="67644">MALAIEDYAMIGDLQTAGLVGRDGSLDWLCLPRFDSPAPFAALLGNDGHGHWRLAPAGRIERMERRYRPDTLVLETDFHTAEGVVTLVDCMPPRGQAPDVIRLVRGVSGRVPMRMKLVMRFDYGHVTPWVRRQDGRLLAVAGPDALTLTADVPFRGENFATVAEFEVSAGEEVGFHLVWHPSHLPAPEPLNVAAEIAATERWWLKWAESCTYDGPWADQVRRSLITLKGLTFGPTGGIVAAPTTSLPEKLGGVRNWDYRYVWVRDATLALLALLDAGYQSEAAAWRDWLLRAVAGSPSEMQIMYGPAGERRLTELTLDWLPGYERSSPVRVGNAASSQFQLDVYGELMDALHQARAAGVEPEPAAWRVQRALMDFLETAWGAPDEGIWEMRGPRRHFVHSKVMAWVAFDRAIRGAERWGLEGPVDSWRRTREQIHREVCERGWDSERSTFTQSYDSQALDASLLMIPQYGFLPPSDPRVHGTIDAIQRELCVDGFVLRYPTDVAEDGLPPGEGAFLPCTFWLADALSLTGRRDEAVALFERLLALTNDVGLLSEEYDTITERQVGNFPQAFSHIGLVNTAMNLAQGQPTPARERAGEARPRSKEATLP</sequence>
<feature type="domain" description="Trehalase-like N-terminal" evidence="14">
    <location>
        <begin position="2"/>
        <end position="150"/>
    </location>
</feature>
<comment type="catalytic activity">
    <reaction evidence="1">
        <text>alpha,alpha-trehalose + H2O = alpha-D-glucose + beta-D-glucose</text>
        <dbReference type="Rhea" id="RHEA:32675"/>
        <dbReference type="ChEBI" id="CHEBI:15377"/>
        <dbReference type="ChEBI" id="CHEBI:15903"/>
        <dbReference type="ChEBI" id="CHEBI:16551"/>
        <dbReference type="ChEBI" id="CHEBI:17925"/>
        <dbReference type="EC" id="3.2.1.28"/>
    </reaction>
</comment>
<dbReference type="FunFam" id="1.50.10.10:FF:000005">
    <property type="entry name" value="Glycosyl hydrolase, glucoamylase"/>
    <property type="match status" value="1"/>
</dbReference>
<dbReference type="InterPro" id="IPR012341">
    <property type="entry name" value="6hp_glycosidase-like_sf"/>
</dbReference>
<keyword evidence="6" id="KW-0119">Carbohydrate metabolism</keyword>
<dbReference type="GO" id="GO:0004555">
    <property type="term" value="F:alpha,alpha-trehalase activity"/>
    <property type="evidence" value="ECO:0007669"/>
    <property type="project" value="UniProtKB-EC"/>
</dbReference>
<dbReference type="Pfam" id="PF00723">
    <property type="entry name" value="Glyco_hydro_15"/>
    <property type="match status" value="1"/>
</dbReference>
<evidence type="ECO:0000256" key="10">
    <source>
        <dbReference type="ARBA" id="ARBA00053030"/>
    </source>
</evidence>